<evidence type="ECO:0000313" key="2">
    <source>
        <dbReference type="EMBL" id="OWZ01601.1"/>
    </source>
</evidence>
<feature type="compositionally biased region" description="Polar residues" evidence="1">
    <location>
        <begin position="296"/>
        <end position="305"/>
    </location>
</feature>
<comment type="caution">
    <text evidence="2">The sequence shown here is derived from an EMBL/GenBank/DDBJ whole genome shotgun (WGS) entry which is preliminary data.</text>
</comment>
<evidence type="ECO:0000313" key="3">
    <source>
        <dbReference type="Proteomes" id="UP000198211"/>
    </source>
</evidence>
<dbReference type="EMBL" id="NBNE01006730">
    <property type="protein sequence ID" value="OWZ01601.1"/>
    <property type="molecule type" value="Genomic_DNA"/>
</dbReference>
<reference evidence="3" key="1">
    <citation type="submission" date="2017-03" db="EMBL/GenBank/DDBJ databases">
        <title>Phytopthora megakarya and P. palmivora, two closely related causual agents of cacao black pod achieved similar genome size and gene model numbers by different mechanisms.</title>
        <authorList>
            <person name="Ali S."/>
            <person name="Shao J."/>
            <person name="Larry D.J."/>
            <person name="Kronmiller B."/>
            <person name="Shen D."/>
            <person name="Strem M.D."/>
            <person name="Melnick R.L."/>
            <person name="Guiltinan M.J."/>
            <person name="Tyler B.M."/>
            <person name="Meinhardt L.W."/>
            <person name="Bailey B.A."/>
        </authorList>
    </citation>
    <scope>NUCLEOTIDE SEQUENCE [LARGE SCALE GENOMIC DNA]</scope>
    <source>
        <strain evidence="3">zdho120</strain>
    </source>
</reference>
<protein>
    <recommendedName>
        <fullName evidence="4">Bzip transcription factor</fullName>
    </recommendedName>
</protein>
<feature type="region of interest" description="Disordered" evidence="1">
    <location>
        <begin position="22"/>
        <end position="50"/>
    </location>
</feature>
<keyword evidence="3" id="KW-1185">Reference proteome</keyword>
<gene>
    <name evidence="2" type="ORF">PHMEG_00026979</name>
</gene>
<evidence type="ECO:0008006" key="4">
    <source>
        <dbReference type="Google" id="ProtNLM"/>
    </source>
</evidence>
<dbReference type="Proteomes" id="UP000198211">
    <property type="component" value="Unassembled WGS sequence"/>
</dbReference>
<dbReference type="AlphaFoldDB" id="A0A225V800"/>
<name>A0A225V800_9STRA</name>
<evidence type="ECO:0000256" key="1">
    <source>
        <dbReference type="SAM" id="MobiDB-lite"/>
    </source>
</evidence>
<organism evidence="2 3">
    <name type="scientific">Phytophthora megakarya</name>
    <dbReference type="NCBI Taxonomy" id="4795"/>
    <lineage>
        <taxon>Eukaryota</taxon>
        <taxon>Sar</taxon>
        <taxon>Stramenopiles</taxon>
        <taxon>Oomycota</taxon>
        <taxon>Peronosporomycetes</taxon>
        <taxon>Peronosporales</taxon>
        <taxon>Peronosporaceae</taxon>
        <taxon>Phytophthora</taxon>
    </lineage>
</organism>
<sequence length="312" mass="35312">MDLSRLLAGDNQLENQTTNISAVGKQSQTKRKRRWRPSLKQLRDKNQRDSDNSRILNLTLDVNDLRQQVHDCQVQINIRETRLLVAREQFHARSLQSVDHFFQLFKHGYPRELTTMEQSYLTGLLDENIDVGGGVTGRMEFYDQWRRYKKLFSVRRISTFTTTVITSDARGCLIGCSGEFEGRVTVAALETVFPRAREDKTLVERVLLRRFVCPTKTLISFDANGRLVQYDASSDVFEAMNQLLDCNPFQVVKLMADVTIGDGSLLPPVDDGIDEDEDDGDATCNQQEYDVGGASPVSSTNSAKNSIDFILS</sequence>
<accession>A0A225V800</accession>
<feature type="compositionally biased region" description="Basic and acidic residues" evidence="1">
    <location>
        <begin position="41"/>
        <end position="50"/>
    </location>
</feature>
<dbReference type="OrthoDB" id="166332at2759"/>
<proteinExistence type="predicted"/>
<feature type="region of interest" description="Disordered" evidence="1">
    <location>
        <begin position="287"/>
        <end position="312"/>
    </location>
</feature>
<feature type="compositionally biased region" description="Basic residues" evidence="1">
    <location>
        <begin position="28"/>
        <end position="37"/>
    </location>
</feature>